<evidence type="ECO:0000313" key="1">
    <source>
        <dbReference type="EMBL" id="RNG17779.1"/>
    </source>
</evidence>
<dbReference type="InterPro" id="IPR019239">
    <property type="entry name" value="VapB_antitoxin"/>
</dbReference>
<organism evidence="1 2">
    <name type="scientific">Streptomyces botrytidirepellens</name>
    <dbReference type="NCBI Taxonomy" id="2486417"/>
    <lineage>
        <taxon>Bacteria</taxon>
        <taxon>Bacillati</taxon>
        <taxon>Actinomycetota</taxon>
        <taxon>Actinomycetes</taxon>
        <taxon>Kitasatosporales</taxon>
        <taxon>Streptomycetaceae</taxon>
        <taxon>Streptomyces</taxon>
    </lineage>
</organism>
<dbReference type="EMBL" id="RIBZ01000328">
    <property type="protein sequence ID" value="RNG17779.1"/>
    <property type="molecule type" value="Genomic_DNA"/>
</dbReference>
<sequence>MARTVIDLDDDLLAEAQKALGTSTKVGTVNAALFEVVKRLRRQEFFDAIDSGEIDLTYDARDEASSGPHDQAAA</sequence>
<gene>
    <name evidence="1" type="ORF">EEJ42_29485</name>
</gene>
<dbReference type="Proteomes" id="UP000275401">
    <property type="component" value="Unassembled WGS sequence"/>
</dbReference>
<dbReference type="Pfam" id="PF09957">
    <property type="entry name" value="VapB_antitoxin"/>
    <property type="match status" value="1"/>
</dbReference>
<evidence type="ECO:0000313" key="2">
    <source>
        <dbReference type="Proteomes" id="UP000275401"/>
    </source>
</evidence>
<reference evidence="1 2" key="1">
    <citation type="submission" date="2018-11" db="EMBL/GenBank/DDBJ databases">
        <title>The Potential of Streptomyces as Biocontrol Agents against the Tomato grey mould, Botrytis cinerea (Gray mold) Frontiers in Microbiology.</title>
        <authorList>
            <person name="Li D."/>
        </authorList>
    </citation>
    <scope>NUCLEOTIDE SEQUENCE [LARGE SCALE GENOMIC DNA]</scope>
    <source>
        <strain evidence="1 2">NEAU-LD23</strain>
    </source>
</reference>
<dbReference type="AlphaFoldDB" id="A0A3M8VLU7"/>
<accession>A0A3M8VLU7</accession>
<proteinExistence type="predicted"/>
<protein>
    <submittedName>
        <fullName evidence="1">Type II toxin-antitoxin system VapB family antitoxin</fullName>
    </submittedName>
</protein>
<keyword evidence="2" id="KW-1185">Reference proteome</keyword>
<name>A0A3M8VLU7_9ACTN</name>
<comment type="caution">
    <text evidence="1">The sequence shown here is derived from an EMBL/GenBank/DDBJ whole genome shotgun (WGS) entry which is preliminary data.</text>
</comment>
<dbReference type="RefSeq" id="WP_123104696.1">
    <property type="nucleotide sequence ID" value="NZ_RIBZ01000328.1"/>
</dbReference>